<reference evidence="1 2" key="1">
    <citation type="submission" date="2012-02" db="EMBL/GenBank/DDBJ databases">
        <title>Shotgun genome sequence of Phaeospirillum photometricum DSM 122.</title>
        <authorList>
            <person name="Duquesne K."/>
            <person name="Sturgis J."/>
        </authorList>
    </citation>
    <scope>NUCLEOTIDE SEQUENCE [LARGE SCALE GENOMIC DNA]</scope>
    <source>
        <strain evidence="2">DSM122</strain>
    </source>
</reference>
<gene>
    <name evidence="1" type="ORF">RSPPHO_02011</name>
</gene>
<dbReference type="SMART" id="SM01101">
    <property type="entry name" value="CRISPR_assoc"/>
    <property type="match status" value="1"/>
</dbReference>
<keyword evidence="2" id="KW-1185">Reference proteome</keyword>
<accession>H6SKX2</accession>
<dbReference type="RefSeq" id="WP_014415271.1">
    <property type="nucleotide sequence ID" value="NC_017059.1"/>
</dbReference>
<dbReference type="InterPro" id="IPR010179">
    <property type="entry name" value="CRISPR-assoc_prot_Cse3"/>
</dbReference>
<dbReference type="KEGG" id="rpm:RSPPHO_02011"/>
<dbReference type="Proteomes" id="UP000033220">
    <property type="component" value="Chromosome DSM 122"/>
</dbReference>
<dbReference type="STRING" id="1150469.RSPPHO_02011"/>
<dbReference type="Gene3D" id="3.30.70.1210">
    <property type="entry name" value="Crispr-associated protein, domain 2"/>
    <property type="match status" value="1"/>
</dbReference>
<dbReference type="SUPFAM" id="SSF117987">
    <property type="entry name" value="CRISPR-associated protein"/>
    <property type="match status" value="1"/>
</dbReference>
<evidence type="ECO:0000313" key="1">
    <source>
        <dbReference type="EMBL" id="CCG08637.1"/>
    </source>
</evidence>
<organism evidence="1 2">
    <name type="scientific">Pararhodospirillum photometricum DSM 122</name>
    <dbReference type="NCBI Taxonomy" id="1150469"/>
    <lineage>
        <taxon>Bacteria</taxon>
        <taxon>Pseudomonadati</taxon>
        <taxon>Pseudomonadota</taxon>
        <taxon>Alphaproteobacteria</taxon>
        <taxon>Rhodospirillales</taxon>
        <taxon>Rhodospirillaceae</taxon>
        <taxon>Pararhodospirillum</taxon>
    </lineage>
</organism>
<dbReference type="EMBL" id="HE663493">
    <property type="protein sequence ID" value="CCG08637.1"/>
    <property type="molecule type" value="Genomic_DNA"/>
</dbReference>
<dbReference type="CDD" id="cd09727">
    <property type="entry name" value="Cas6_I-E"/>
    <property type="match status" value="1"/>
</dbReference>
<protein>
    <submittedName>
        <fullName evidence="1">CRISPR-associated protein, CT1974</fullName>
    </submittedName>
</protein>
<proteinExistence type="predicted"/>
<name>H6SKX2_PARPM</name>
<sequence length="235" mass="26235">MIPWTLSRVSIRKTVATRALVGLLLPEGPDKPVAPATGHRLIWSLFADAPDRSRDFLWRALDPGRFLVLSHRPPCDPHGLFDIDTKPFDVRFRAGQRLDFSLRANPTVARRREGRRSQRCDVVMNALHALPPDEDRRTARPRLEREQGVAWLEARAAACGFALARHDDTPLVRVTGYRPHRLARSGAEPLRFSSLDLDGTLTVIDPERLYASIQRGIGSGKAFGCGLLLVRPALS</sequence>
<dbReference type="Gene3D" id="3.30.70.1200">
    <property type="entry name" value="Crispr-associated protein, domain 1"/>
    <property type="match status" value="1"/>
</dbReference>
<dbReference type="AlphaFoldDB" id="H6SKX2"/>
<dbReference type="Pfam" id="PF08798">
    <property type="entry name" value="CRISPR_assoc"/>
    <property type="match status" value="1"/>
</dbReference>
<dbReference type="HOGENOM" id="CLU_080982_1_0_5"/>
<dbReference type="NCBIfam" id="TIGR01907">
    <property type="entry name" value="casE_Cse3"/>
    <property type="match status" value="1"/>
</dbReference>
<dbReference type="PATRIC" id="fig|1150469.3.peg.2259"/>
<evidence type="ECO:0000313" key="2">
    <source>
        <dbReference type="Proteomes" id="UP000033220"/>
    </source>
</evidence>
<dbReference type="eggNOG" id="ENOG5032TV5">
    <property type="taxonomic scope" value="Bacteria"/>
</dbReference>